<dbReference type="GeneID" id="69761955"/>
<dbReference type="Proteomes" id="UP000758701">
    <property type="component" value="Unassembled WGS sequence"/>
</dbReference>
<gene>
    <name evidence="2" type="ORF">KVH32_10260</name>
</gene>
<reference evidence="2 3" key="1">
    <citation type="submission" date="2021-06" db="EMBL/GenBank/DDBJ databases">
        <title>Ecological speciation of a Streptomyces species isolated from different habitats and geographic origins.</title>
        <authorList>
            <person name="Wang J."/>
        </authorList>
    </citation>
    <scope>NUCLEOTIDE SEQUENCE [LARGE SCALE GENOMIC DNA]</scope>
    <source>
        <strain evidence="2 3">FXJ8.012</strain>
    </source>
</reference>
<evidence type="ECO:0000313" key="2">
    <source>
        <dbReference type="EMBL" id="MBZ6151553.1"/>
    </source>
</evidence>
<dbReference type="EMBL" id="JAHSTP010000003">
    <property type="protein sequence ID" value="MBZ6151553.1"/>
    <property type="molecule type" value="Genomic_DNA"/>
</dbReference>
<evidence type="ECO:0000259" key="1">
    <source>
        <dbReference type="Pfam" id="PF21962"/>
    </source>
</evidence>
<comment type="caution">
    <text evidence="2">The sequence shown here is derived from an EMBL/GenBank/DDBJ whole genome shotgun (WGS) entry which is preliminary data.</text>
</comment>
<proteinExistence type="predicted"/>
<sequence length="149" mass="16471">MRVLPTTDEDSPPILVVRTDYRDDAAWQRLKADLDVPWVFDERDEDNGRLKEDVLFVEDPSWTGAGPAEILAVLTASDECGWEVVFLADRAGLSGPRPTLLAVSTDPEEETPPFRVAALSTPHEMHCNLGLANMDFSDFEGWDGLPEGS</sequence>
<name>A0ABS7W0S4_STROV</name>
<feature type="domain" description="DUF6924" evidence="1">
    <location>
        <begin position="15"/>
        <end position="140"/>
    </location>
</feature>
<dbReference type="Pfam" id="PF21962">
    <property type="entry name" value="DUF6924"/>
    <property type="match status" value="1"/>
</dbReference>
<dbReference type="RefSeq" id="WP_051159661.1">
    <property type="nucleotide sequence ID" value="NZ_BNEF01000002.1"/>
</dbReference>
<evidence type="ECO:0000313" key="3">
    <source>
        <dbReference type="Proteomes" id="UP000758701"/>
    </source>
</evidence>
<organism evidence="2 3">
    <name type="scientific">Streptomyces olivaceus</name>
    <dbReference type="NCBI Taxonomy" id="47716"/>
    <lineage>
        <taxon>Bacteria</taxon>
        <taxon>Bacillati</taxon>
        <taxon>Actinomycetota</taxon>
        <taxon>Actinomycetes</taxon>
        <taxon>Kitasatosporales</taxon>
        <taxon>Streptomycetaceae</taxon>
        <taxon>Streptomyces</taxon>
    </lineage>
</organism>
<dbReference type="InterPro" id="IPR053832">
    <property type="entry name" value="DUF6924"/>
</dbReference>
<keyword evidence="3" id="KW-1185">Reference proteome</keyword>
<protein>
    <recommendedName>
        <fullName evidence="1">DUF6924 domain-containing protein</fullName>
    </recommendedName>
</protein>
<accession>A0ABS7W0S4</accession>